<evidence type="ECO:0000313" key="14">
    <source>
        <dbReference type="EMBL" id="NKE72035.1"/>
    </source>
</evidence>
<keyword evidence="12" id="KW-0106">Calcium</keyword>
<feature type="binding site" evidence="12">
    <location>
        <position position="55"/>
    </location>
    <ligand>
        <name>Ca(2+)</name>
        <dbReference type="ChEBI" id="CHEBI:29108"/>
    </ligand>
</feature>
<feature type="binding site" evidence="12">
    <location>
        <position position="82"/>
    </location>
    <ligand>
        <name>Zn(2+)</name>
        <dbReference type="ChEBI" id="CHEBI:29105"/>
        <label>1</label>
        <note>catalytic</note>
    </ligand>
</feature>
<feature type="binding site" evidence="9 11">
    <location>
        <begin position="378"/>
        <end position="382"/>
    </location>
    <ligand>
        <name>substrate</name>
    </ligand>
</feature>
<dbReference type="EC" id="3.1.-.-" evidence="9"/>
<sequence length="576" mass="64039">MSKEHLEKNVHPLRVIPLGGLGEIGMNMMAFEYEGSVVLVDAGLMFPENDMFGVDIVIPDFSFLLDPNKHVLGVFLTHGHEDHIGAVPYLLREMNVPIYGTPLTLGFLADKFKEHRSEFLREEDGSPITPRLITVKPREPIFVGPFCIEPISVTHSISDSVAYAITTPVGAVIHTGDFKIDPEPVGGSYFDVERFKAYGEKGVLALLSDSTNAEREGHTGSESRVGENFETLFAEAEGRIIVATFSSNIHRIDQIAQIASRLGRKVFLSGKSIIGNVKIARELGYLSFPLDQIAPLEELSRTPDREVVLITTGSQGEPMSALYRMATDDHKQIQVKPGDTVILSARVIPGNEEDISRVINHLFRKGAVVLHEKIARVHVSGHASREEQRKIIEWVRPEFFIPVHGEYRQLVSHAALAAKAGIDPRHILVVEDGEEILLRPGRCEKGNSIPARRIYIDGKGIGDVEQTVLKDRRHLGSDGVIVVTVAVDREGRKVRSGPTLLSRGFTGNDIELPLWEEMEISLQTLLREVETDPTWGDHFAADLQQGIETRIKQTLKKIISKKMNRYPMIIPNVIVI</sequence>
<dbReference type="Gene3D" id="3.40.50.10710">
    <property type="entry name" value="Metallo-hydrolase/oxidoreductase"/>
    <property type="match status" value="1"/>
</dbReference>
<dbReference type="GO" id="GO:0005737">
    <property type="term" value="C:cytoplasm"/>
    <property type="evidence" value="ECO:0007669"/>
    <property type="project" value="UniProtKB-SubCell"/>
</dbReference>
<evidence type="ECO:0000256" key="11">
    <source>
        <dbReference type="PIRSR" id="PIRSR004803-2"/>
    </source>
</evidence>
<comment type="caution">
    <text evidence="14">The sequence shown here is derived from an EMBL/GenBank/DDBJ whole genome shotgun (WGS) entry which is preliminary data.</text>
</comment>
<feature type="binding site" evidence="12">
    <location>
        <position position="177"/>
    </location>
    <ligand>
        <name>Zn(2+)</name>
        <dbReference type="ChEBI" id="CHEBI:29105"/>
        <label>1</label>
        <note>catalytic</note>
    </ligand>
</feature>
<dbReference type="GO" id="GO:0004521">
    <property type="term" value="F:RNA endonuclease activity"/>
    <property type="evidence" value="ECO:0007669"/>
    <property type="project" value="UniProtKB-UniRule"/>
</dbReference>
<feature type="binding site" evidence="12">
    <location>
        <position position="404"/>
    </location>
    <ligand>
        <name>Zn(2+)</name>
        <dbReference type="ChEBI" id="CHEBI:29105"/>
        <label>1</label>
        <note>catalytic</note>
    </ligand>
</feature>
<dbReference type="InterPro" id="IPR030854">
    <property type="entry name" value="RNase_J_bac"/>
</dbReference>
<evidence type="ECO:0000259" key="13">
    <source>
        <dbReference type="SMART" id="SM00849"/>
    </source>
</evidence>
<keyword evidence="6 12" id="KW-0862">Zinc</keyword>
<evidence type="ECO:0000256" key="9">
    <source>
        <dbReference type="HAMAP-Rule" id="MF_01491"/>
    </source>
</evidence>
<evidence type="ECO:0000256" key="12">
    <source>
        <dbReference type="PIRSR" id="PIRSR004803-3"/>
    </source>
</evidence>
<comment type="cofactor">
    <cofactor evidence="12">
        <name>Zn(2+)</name>
        <dbReference type="ChEBI" id="CHEBI:29105"/>
    </cofactor>
    <text evidence="12">Binds 2 Zn(2+) ions per subunit. It is not clear if Zn(2+) or Mg(2+) is physiologically important.</text>
</comment>
<evidence type="ECO:0000256" key="7">
    <source>
        <dbReference type="ARBA" id="ARBA00022839"/>
    </source>
</evidence>
<gene>
    <name evidence="9" type="primary">rnj</name>
    <name evidence="14" type="ORF">MNODULE_14900</name>
</gene>
<evidence type="ECO:0000256" key="1">
    <source>
        <dbReference type="ARBA" id="ARBA00022490"/>
    </source>
</evidence>
<dbReference type="InterPro" id="IPR004613">
    <property type="entry name" value="RNase_J"/>
</dbReference>
<comment type="function">
    <text evidence="9">An RNase that has 5'-3' exonuclease and possibly endonuclease activity. Involved in maturation of rRNA and in some organisms also mRNA maturation and/or decay.</text>
</comment>
<organism evidence="14 15">
    <name type="scientific">Candidatus Manganitrophus noduliformans</name>
    <dbReference type="NCBI Taxonomy" id="2606439"/>
    <lineage>
        <taxon>Bacteria</taxon>
        <taxon>Pseudomonadati</taxon>
        <taxon>Nitrospirota</taxon>
        <taxon>Nitrospiria</taxon>
        <taxon>Candidatus Troglogloeales</taxon>
        <taxon>Candidatus Manganitrophaceae</taxon>
        <taxon>Candidatus Manganitrophus</taxon>
    </lineage>
</organism>
<dbReference type="Proteomes" id="UP000534783">
    <property type="component" value="Unassembled WGS sequence"/>
</dbReference>
<dbReference type="Gene3D" id="3.10.20.580">
    <property type="match status" value="1"/>
</dbReference>
<proteinExistence type="inferred from homology"/>
<feature type="binding site" evidence="11">
    <location>
        <begin position="246"/>
        <end position="248"/>
    </location>
    <ligand>
        <name>substrate</name>
    </ligand>
</feature>
<dbReference type="EMBL" id="VTOW01000003">
    <property type="protein sequence ID" value="NKE72035.1"/>
    <property type="molecule type" value="Genomic_DNA"/>
</dbReference>
<evidence type="ECO:0000256" key="2">
    <source>
        <dbReference type="ARBA" id="ARBA00022722"/>
    </source>
</evidence>
<dbReference type="GO" id="GO:0004534">
    <property type="term" value="F:5'-3' RNA exonuclease activity"/>
    <property type="evidence" value="ECO:0007669"/>
    <property type="project" value="UniProtKB-UniRule"/>
</dbReference>
<evidence type="ECO:0000256" key="10">
    <source>
        <dbReference type="PIRSR" id="PIRSR004803-1"/>
    </source>
</evidence>
<dbReference type="InterPro" id="IPR001279">
    <property type="entry name" value="Metallo-B-lactamas"/>
</dbReference>
<dbReference type="InterPro" id="IPR041636">
    <property type="entry name" value="RNase_J_C"/>
</dbReference>
<evidence type="ECO:0000256" key="5">
    <source>
        <dbReference type="ARBA" id="ARBA00022801"/>
    </source>
</evidence>
<dbReference type="GO" id="GO:0008270">
    <property type="term" value="F:zinc ion binding"/>
    <property type="evidence" value="ECO:0007669"/>
    <property type="project" value="InterPro"/>
</dbReference>
<dbReference type="PANTHER" id="PTHR43694">
    <property type="entry name" value="RIBONUCLEASE J"/>
    <property type="match status" value="1"/>
</dbReference>
<evidence type="ECO:0000256" key="3">
    <source>
        <dbReference type="ARBA" id="ARBA00022723"/>
    </source>
</evidence>
<evidence type="ECO:0000256" key="6">
    <source>
        <dbReference type="ARBA" id="ARBA00022833"/>
    </source>
</evidence>
<protein>
    <recommendedName>
        <fullName evidence="9">Ribonuclease J</fullName>
        <shortName evidence="9">RNase J</shortName>
        <ecNumber evidence="9">3.1.-.-</ecNumber>
    </recommendedName>
</protein>
<keyword evidence="9" id="KW-0698">rRNA processing</keyword>
<dbReference type="GO" id="GO:0003723">
    <property type="term" value="F:RNA binding"/>
    <property type="evidence" value="ECO:0007669"/>
    <property type="project" value="UniProtKB-UniRule"/>
</dbReference>
<keyword evidence="1 9" id="KW-0963">Cytoplasm</keyword>
<dbReference type="HAMAP" id="MF_01491">
    <property type="entry name" value="RNase_J_bact"/>
    <property type="match status" value="1"/>
</dbReference>
<dbReference type="PIRSF" id="PIRSF004803">
    <property type="entry name" value="RnjA"/>
    <property type="match status" value="1"/>
</dbReference>
<evidence type="ECO:0000313" key="15">
    <source>
        <dbReference type="Proteomes" id="UP000534783"/>
    </source>
</evidence>
<dbReference type="SMART" id="SM00849">
    <property type="entry name" value="Lactamase_B"/>
    <property type="match status" value="1"/>
</dbReference>
<comment type="similarity">
    <text evidence="9">Belongs to the metallo-beta-lactamase superfamily. RNA-metabolizing metallo-beta-lactamase-like family. Bacterial RNase J subfamily.</text>
</comment>
<dbReference type="GO" id="GO:0006364">
    <property type="term" value="P:rRNA processing"/>
    <property type="evidence" value="ECO:0007669"/>
    <property type="project" value="UniProtKB-UniRule"/>
</dbReference>
<accession>A0A7X6DRI1</accession>
<dbReference type="SUPFAM" id="SSF56281">
    <property type="entry name" value="Metallo-hydrolase/oxidoreductase"/>
    <property type="match status" value="1"/>
</dbReference>
<feature type="binding site" evidence="12">
    <location>
        <position position="83"/>
    </location>
    <ligand>
        <name>Zn(2+)</name>
        <dbReference type="ChEBI" id="CHEBI:29105"/>
        <label>1</label>
        <note>catalytic</note>
    </ligand>
</feature>
<comment type="subunit">
    <text evidence="9">Homodimer, may be a subunit of the RNA degradosome.</text>
</comment>
<evidence type="ECO:0000256" key="8">
    <source>
        <dbReference type="ARBA" id="ARBA00022884"/>
    </source>
</evidence>
<keyword evidence="2 9" id="KW-0540">Nuclease</keyword>
<comment type="cofactor">
    <cofactor evidence="12">
        <name>Ca(2+)</name>
        <dbReference type="ChEBI" id="CHEBI:29108"/>
    </cofactor>
    <text evidence="12">Binds 1 Ca(2+) cation per subunit. Seen in 1 crystal structure, it is not clear if it is physiologically important.</text>
</comment>
<feature type="binding site" evidence="12">
    <location>
        <position position="78"/>
    </location>
    <ligand>
        <name>Zn(2+)</name>
        <dbReference type="ChEBI" id="CHEBI:29105"/>
        <label>2</label>
        <note>catalytic</note>
    </ligand>
</feature>
<keyword evidence="4 9" id="KW-0255">Endonuclease</keyword>
<evidence type="ECO:0000256" key="4">
    <source>
        <dbReference type="ARBA" id="ARBA00022759"/>
    </source>
</evidence>
<dbReference type="InterPro" id="IPR042173">
    <property type="entry name" value="RNase_J_2"/>
</dbReference>
<dbReference type="InterPro" id="IPR011108">
    <property type="entry name" value="RMMBL"/>
</dbReference>
<feature type="binding site" evidence="12">
    <location>
        <position position="53"/>
    </location>
    <ligand>
        <name>Ca(2+)</name>
        <dbReference type="ChEBI" id="CHEBI:29108"/>
    </ligand>
</feature>
<reference evidence="14 15" key="1">
    <citation type="journal article" date="2020" name="Nature">
        <title>Bacterial chemolithoautotrophy via manganese oxidation.</title>
        <authorList>
            <person name="Yu H."/>
            <person name="Leadbetter J.R."/>
        </authorList>
    </citation>
    <scope>NUCLEOTIDE SEQUENCE [LARGE SCALE GENOMIC DNA]</scope>
    <source>
        <strain evidence="14 15">Mn-1</strain>
    </source>
</reference>
<feature type="active site" description="Proton donor" evidence="10">
    <location>
        <position position="209"/>
    </location>
</feature>
<dbReference type="PANTHER" id="PTHR43694:SF1">
    <property type="entry name" value="RIBONUCLEASE J"/>
    <property type="match status" value="1"/>
</dbReference>
<dbReference type="NCBIfam" id="TIGR00649">
    <property type="entry name" value="MG423"/>
    <property type="match status" value="1"/>
</dbReference>
<dbReference type="Pfam" id="PF22505">
    <property type="entry name" value="RNase_J_b_CASP"/>
    <property type="match status" value="1"/>
</dbReference>
<dbReference type="RefSeq" id="WP_168061338.1">
    <property type="nucleotide sequence ID" value="NZ_VTOW01000003.1"/>
</dbReference>
<feature type="active site" description="Proton acceptor" evidence="10">
    <location>
        <position position="382"/>
    </location>
</feature>
<feature type="binding site" evidence="12">
    <location>
        <position position="80"/>
    </location>
    <ligand>
        <name>Zn(2+)</name>
        <dbReference type="ChEBI" id="CHEBI:29105"/>
        <label>1</label>
        <note>catalytic</note>
    </ligand>
</feature>
<keyword evidence="7 9" id="KW-0269">Exonuclease</keyword>
<comment type="subcellular location">
    <subcellularLocation>
        <location evidence="9">Cytoplasm</location>
    </subcellularLocation>
</comment>
<keyword evidence="8 9" id="KW-0694">RNA-binding</keyword>
<feature type="binding site" evidence="12">
    <location>
        <position position="155"/>
    </location>
    <ligand>
        <name>Zn(2+)</name>
        <dbReference type="ChEBI" id="CHEBI:29105"/>
        <label>1</label>
        <note>catalytic</note>
    </ligand>
</feature>
<dbReference type="CDD" id="cd07714">
    <property type="entry name" value="RNaseJ_MBL-fold"/>
    <property type="match status" value="1"/>
</dbReference>
<dbReference type="Gene3D" id="3.60.15.10">
    <property type="entry name" value="Ribonuclease Z/Hydroxyacylglutathione hydrolase-like"/>
    <property type="match status" value="1"/>
</dbReference>
<dbReference type="Pfam" id="PF07521">
    <property type="entry name" value="RMMBL"/>
    <property type="match status" value="1"/>
</dbReference>
<keyword evidence="15" id="KW-1185">Reference proteome</keyword>
<dbReference type="Pfam" id="PF00753">
    <property type="entry name" value="Lactamase_B"/>
    <property type="match status" value="1"/>
</dbReference>
<dbReference type="InterPro" id="IPR036866">
    <property type="entry name" value="RibonucZ/Hydroxyglut_hydro"/>
</dbReference>
<feature type="binding site" evidence="12">
    <location>
        <position position="457"/>
    </location>
    <ligand>
        <name>Ca(2+)</name>
        <dbReference type="ChEBI" id="CHEBI:29108"/>
    </ligand>
</feature>
<name>A0A7X6DRI1_9BACT</name>
<dbReference type="Pfam" id="PF17770">
    <property type="entry name" value="RNase_J_C"/>
    <property type="match status" value="1"/>
</dbReference>
<feature type="domain" description="Metallo-beta-lactamase" evidence="13">
    <location>
        <begin position="25"/>
        <end position="229"/>
    </location>
</feature>
<dbReference type="InterPro" id="IPR055132">
    <property type="entry name" value="RNase_J_b_CASP"/>
</dbReference>
<keyword evidence="3 12" id="KW-0479">Metal-binding</keyword>
<keyword evidence="5 9" id="KW-0378">Hydrolase</keyword>
<dbReference type="AlphaFoldDB" id="A0A7X6DRI1"/>